<name>A0A3N7FGR3_POPTR</name>
<dbReference type="InParanoid" id="A0A3N7FGR3"/>
<proteinExistence type="predicted"/>
<dbReference type="Proteomes" id="UP000006729">
    <property type="component" value="Chromosome 8"/>
</dbReference>
<reference evidence="1 2" key="1">
    <citation type="journal article" date="2006" name="Science">
        <title>The genome of black cottonwood, Populus trichocarpa (Torr. &amp; Gray).</title>
        <authorList>
            <person name="Tuskan G.A."/>
            <person name="Difazio S."/>
            <person name="Jansson S."/>
            <person name="Bohlmann J."/>
            <person name="Grigoriev I."/>
            <person name="Hellsten U."/>
            <person name="Putnam N."/>
            <person name="Ralph S."/>
            <person name="Rombauts S."/>
            <person name="Salamov A."/>
            <person name="Schein J."/>
            <person name="Sterck L."/>
            <person name="Aerts A."/>
            <person name="Bhalerao R.R."/>
            <person name="Bhalerao R.P."/>
            <person name="Blaudez D."/>
            <person name="Boerjan W."/>
            <person name="Brun A."/>
            <person name="Brunner A."/>
            <person name="Busov V."/>
            <person name="Campbell M."/>
            <person name="Carlson J."/>
            <person name="Chalot M."/>
            <person name="Chapman J."/>
            <person name="Chen G.L."/>
            <person name="Cooper D."/>
            <person name="Coutinho P.M."/>
            <person name="Couturier J."/>
            <person name="Covert S."/>
            <person name="Cronk Q."/>
            <person name="Cunningham R."/>
            <person name="Davis J."/>
            <person name="Degroeve S."/>
            <person name="Dejardin A."/>
            <person name="Depamphilis C."/>
            <person name="Detter J."/>
            <person name="Dirks B."/>
            <person name="Dubchak I."/>
            <person name="Duplessis S."/>
            <person name="Ehlting J."/>
            <person name="Ellis B."/>
            <person name="Gendler K."/>
            <person name="Goodstein D."/>
            <person name="Gribskov M."/>
            <person name="Grimwood J."/>
            <person name="Groover A."/>
            <person name="Gunter L."/>
            <person name="Hamberger B."/>
            <person name="Heinze B."/>
            <person name="Helariutta Y."/>
            <person name="Henrissat B."/>
            <person name="Holligan D."/>
            <person name="Holt R."/>
            <person name="Huang W."/>
            <person name="Islam-Faridi N."/>
            <person name="Jones S."/>
            <person name="Jones-Rhoades M."/>
            <person name="Jorgensen R."/>
            <person name="Joshi C."/>
            <person name="Kangasjarvi J."/>
            <person name="Karlsson J."/>
            <person name="Kelleher C."/>
            <person name="Kirkpatrick R."/>
            <person name="Kirst M."/>
            <person name="Kohler A."/>
            <person name="Kalluri U."/>
            <person name="Larimer F."/>
            <person name="Leebens-Mack J."/>
            <person name="Leple J.C."/>
            <person name="Locascio P."/>
            <person name="Lou Y."/>
            <person name="Lucas S."/>
            <person name="Martin F."/>
            <person name="Montanini B."/>
            <person name="Napoli C."/>
            <person name="Nelson D.R."/>
            <person name="Nelson C."/>
            <person name="Nieminen K."/>
            <person name="Nilsson O."/>
            <person name="Pereda V."/>
            <person name="Peter G."/>
            <person name="Philippe R."/>
            <person name="Pilate G."/>
            <person name="Poliakov A."/>
            <person name="Razumovskaya J."/>
            <person name="Richardson P."/>
            <person name="Rinaldi C."/>
            <person name="Ritland K."/>
            <person name="Rouze P."/>
            <person name="Ryaboy D."/>
            <person name="Schmutz J."/>
            <person name="Schrader J."/>
            <person name="Segerman B."/>
            <person name="Shin H."/>
            <person name="Siddiqui A."/>
            <person name="Sterky F."/>
            <person name="Terry A."/>
            <person name="Tsai C.J."/>
            <person name="Uberbacher E."/>
            <person name="Unneberg P."/>
            <person name="Vahala J."/>
            <person name="Wall K."/>
            <person name="Wessler S."/>
            <person name="Yang G."/>
            <person name="Yin T."/>
            <person name="Douglas C."/>
            <person name="Marra M."/>
            <person name="Sandberg G."/>
            <person name="Van de Peer Y."/>
            <person name="Rokhsar D."/>
        </authorList>
    </citation>
    <scope>NUCLEOTIDE SEQUENCE [LARGE SCALE GENOMIC DNA]</scope>
    <source>
        <strain evidence="2">cv. Nisqually</strain>
    </source>
</reference>
<dbReference type="AlphaFoldDB" id="A0A3N7FGR3"/>
<evidence type="ECO:0000313" key="1">
    <source>
        <dbReference type="EMBL" id="RQO94532.1"/>
    </source>
</evidence>
<sequence>MRGRRCRRQTGLTFHLLRTDHDVDPNTIFTLVSSPCPVQGKRAR</sequence>
<evidence type="ECO:0000313" key="2">
    <source>
        <dbReference type="Proteomes" id="UP000006729"/>
    </source>
</evidence>
<gene>
    <name evidence="1" type="ORF">POPTR_008G111050</name>
</gene>
<organism evidence="1 2">
    <name type="scientific">Populus trichocarpa</name>
    <name type="common">Western balsam poplar</name>
    <name type="synonym">Populus balsamifera subsp. trichocarpa</name>
    <dbReference type="NCBI Taxonomy" id="3694"/>
    <lineage>
        <taxon>Eukaryota</taxon>
        <taxon>Viridiplantae</taxon>
        <taxon>Streptophyta</taxon>
        <taxon>Embryophyta</taxon>
        <taxon>Tracheophyta</taxon>
        <taxon>Spermatophyta</taxon>
        <taxon>Magnoliopsida</taxon>
        <taxon>eudicotyledons</taxon>
        <taxon>Gunneridae</taxon>
        <taxon>Pentapetalae</taxon>
        <taxon>rosids</taxon>
        <taxon>fabids</taxon>
        <taxon>Malpighiales</taxon>
        <taxon>Salicaceae</taxon>
        <taxon>Saliceae</taxon>
        <taxon>Populus</taxon>
    </lineage>
</organism>
<keyword evidence="2" id="KW-1185">Reference proteome</keyword>
<dbReference type="EMBL" id="CM009297">
    <property type="protein sequence ID" value="RQO94532.1"/>
    <property type="molecule type" value="Genomic_DNA"/>
</dbReference>
<accession>A0A3N7FGR3</accession>
<protein>
    <submittedName>
        <fullName evidence="1">Uncharacterized protein</fullName>
    </submittedName>
</protein>